<evidence type="ECO:0000256" key="1">
    <source>
        <dbReference type="ARBA" id="ARBA00005820"/>
    </source>
</evidence>
<keyword evidence="4" id="KW-0804">Transcription</keyword>
<dbReference type="Gene3D" id="1.25.40.10">
    <property type="entry name" value="Tetratricopeptide repeat domain"/>
    <property type="match status" value="3"/>
</dbReference>
<feature type="DNA-binding region" description="OmpR/PhoB-type" evidence="6">
    <location>
        <begin position="1"/>
        <end position="92"/>
    </location>
</feature>
<dbReference type="InterPro" id="IPR019734">
    <property type="entry name" value="TPR_rpt"/>
</dbReference>
<proteinExistence type="inferred from homology"/>
<dbReference type="InterPro" id="IPR027417">
    <property type="entry name" value="P-loop_NTPase"/>
</dbReference>
<name>A0A941ETG2_9ACTN</name>
<dbReference type="InterPro" id="IPR036388">
    <property type="entry name" value="WH-like_DNA-bd_sf"/>
</dbReference>
<evidence type="ECO:0000256" key="3">
    <source>
        <dbReference type="ARBA" id="ARBA00023125"/>
    </source>
</evidence>
<evidence type="ECO:0000256" key="5">
    <source>
        <dbReference type="PROSITE-ProRule" id="PRU00339"/>
    </source>
</evidence>
<dbReference type="InterPro" id="IPR051677">
    <property type="entry name" value="AfsR-DnrI-RedD_regulator"/>
</dbReference>
<dbReference type="GO" id="GO:0006355">
    <property type="term" value="P:regulation of DNA-templated transcription"/>
    <property type="evidence" value="ECO:0007669"/>
    <property type="project" value="InterPro"/>
</dbReference>
<dbReference type="SMART" id="SM00862">
    <property type="entry name" value="Trans_reg_C"/>
    <property type="match status" value="1"/>
</dbReference>
<dbReference type="Pfam" id="PF00486">
    <property type="entry name" value="Trans_reg_C"/>
    <property type="match status" value="1"/>
</dbReference>
<dbReference type="SUPFAM" id="SSF52540">
    <property type="entry name" value="P-loop containing nucleoside triphosphate hydrolases"/>
    <property type="match status" value="1"/>
</dbReference>
<keyword evidence="3 6" id="KW-0238">DNA-binding</keyword>
<dbReference type="PANTHER" id="PTHR35807">
    <property type="entry name" value="TRANSCRIPTIONAL REGULATOR REDD-RELATED"/>
    <property type="match status" value="1"/>
</dbReference>
<feature type="repeat" description="TPR" evidence="5">
    <location>
        <begin position="767"/>
        <end position="800"/>
    </location>
</feature>
<dbReference type="Proteomes" id="UP000675781">
    <property type="component" value="Unassembled WGS sequence"/>
</dbReference>
<sequence length="924" mass="99797">MRFALLGTLRVADGEEWRELDGAKLRTLLALLLLNSGRVVSREQLAEAGRREDQSPSSLGALYNHMTRLRRALGPDLGARIQTSSPGYVVRLEPGELDADVFEVGLARGQAALRAGTWAQAREEFHAALTLWRDDVLADVPALHGHSRAMRLAEARMTAQEGRIEADLQLGRHREVIGELRALVKQYPLRESLHANLMLALHRDGLSAEALSTFADLRGTLAEELGTDPGAALQDLHQRILRRDPTLEPDAAPAPAVSPVRPAASPAAPGPTRQLPADTRLFTGRREELAEVLAIARGGGPTGASETVVISAISGMAGIGKSALAVHLGHRLSPEFPDGALFVDLRGHTAGLEPLPPEVALEQLLRSLGVPARQITGDLAARAALFRSRIAGTRTLIVLDNAAGAEQVRPLLPGSAGCLVLITSRRQLISLDDAHSLTLDALPDADAVALLRNAAGPGRVAADDPAAGELAGLCGRLPLGIRIAAAHLRHRPLLGVADLVEELRQEGRRLDRLRDDDRDLTAVFESSYTRLPEPERHLLRCLGLATVSDFDAYAAAALASLDLRTAERLLRSLADHNLLTEHRLGRYRFHDLVRIYAAQRARAHCGEEEALAIVTRHLSWTLYAVATFIMVLTPGRVRPLDLEPDPAWEFPPVDSHAAALAWFDAEHSNLVTAVHHAADLGLDEIAWQSAFKLFNYVILCSSLEDVLELQQRGLDSARRCGDAHGQSALLNTIAIAHAERGTYQDAARSLEQALVIRRALGNRSGEAACLSNLGSVYLGLRDYEKSADALRQAVEIAKETDSASTLAMAYNSLARVLLEMSELTEARAAYQAAAESHELRGDAIGLAYSLDGLASVDSRRGELDAALDLRGRAAALLREQNDLRRLAPVLDNLAADEDHKGLTDAALAHRREAEAIRTGLKETD</sequence>
<feature type="region of interest" description="Disordered" evidence="8">
    <location>
        <begin position="247"/>
        <end position="277"/>
    </location>
</feature>
<protein>
    <submittedName>
        <fullName evidence="10">Tetratricopeptide repeat protein</fullName>
    </submittedName>
</protein>
<dbReference type="SMART" id="SM00028">
    <property type="entry name" value="TPR"/>
    <property type="match status" value="4"/>
</dbReference>
<feature type="compositionally biased region" description="Low complexity" evidence="8">
    <location>
        <begin position="249"/>
        <end position="271"/>
    </location>
</feature>
<dbReference type="GO" id="GO:0003677">
    <property type="term" value="F:DNA binding"/>
    <property type="evidence" value="ECO:0007669"/>
    <property type="project" value="UniProtKB-UniRule"/>
</dbReference>
<dbReference type="PRINTS" id="PR00364">
    <property type="entry name" value="DISEASERSIST"/>
</dbReference>
<dbReference type="InterPro" id="IPR016032">
    <property type="entry name" value="Sig_transdc_resp-reg_C-effctor"/>
</dbReference>
<evidence type="ECO:0000313" key="11">
    <source>
        <dbReference type="Proteomes" id="UP000675781"/>
    </source>
</evidence>
<dbReference type="EMBL" id="JAGSOG010000194">
    <property type="protein sequence ID" value="MBR7837295.1"/>
    <property type="molecule type" value="Genomic_DNA"/>
</dbReference>
<dbReference type="PANTHER" id="PTHR35807:SF1">
    <property type="entry name" value="TRANSCRIPTIONAL REGULATOR REDD"/>
    <property type="match status" value="1"/>
</dbReference>
<dbReference type="PROSITE" id="PS50005">
    <property type="entry name" value="TPR"/>
    <property type="match status" value="1"/>
</dbReference>
<keyword evidence="5" id="KW-0802">TPR repeat</keyword>
<reference evidence="10" key="1">
    <citation type="submission" date="2021-04" db="EMBL/GenBank/DDBJ databases">
        <title>Genome based classification of Actinospica acidithermotolerans sp. nov., an actinobacterium isolated from an Indonesian hot spring.</title>
        <authorList>
            <person name="Kusuma A.B."/>
            <person name="Putra K.E."/>
            <person name="Nafisah S."/>
            <person name="Loh J."/>
            <person name="Nouioui I."/>
            <person name="Goodfellow M."/>
        </authorList>
    </citation>
    <scope>NUCLEOTIDE SEQUENCE</scope>
    <source>
        <strain evidence="10">CSCA 57</strain>
    </source>
</reference>
<dbReference type="SMART" id="SM01043">
    <property type="entry name" value="BTAD"/>
    <property type="match status" value="1"/>
</dbReference>
<evidence type="ECO:0000256" key="8">
    <source>
        <dbReference type="SAM" id="MobiDB-lite"/>
    </source>
</evidence>
<feature type="coiled-coil region" evidence="7">
    <location>
        <begin position="780"/>
        <end position="840"/>
    </location>
</feature>
<dbReference type="Gene3D" id="3.40.50.300">
    <property type="entry name" value="P-loop containing nucleotide triphosphate hydrolases"/>
    <property type="match status" value="1"/>
</dbReference>
<dbReference type="AlphaFoldDB" id="A0A941ETG2"/>
<dbReference type="RefSeq" id="WP_212531763.1">
    <property type="nucleotide sequence ID" value="NZ_JAGSOG010000194.1"/>
</dbReference>
<keyword evidence="7" id="KW-0175">Coiled coil</keyword>
<dbReference type="InterPro" id="IPR001867">
    <property type="entry name" value="OmpR/PhoB-type_DNA-bd"/>
</dbReference>
<evidence type="ECO:0000256" key="7">
    <source>
        <dbReference type="SAM" id="Coils"/>
    </source>
</evidence>
<accession>A0A941ETG2</accession>
<dbReference type="InterPro" id="IPR011990">
    <property type="entry name" value="TPR-like_helical_dom_sf"/>
</dbReference>
<evidence type="ECO:0000256" key="6">
    <source>
        <dbReference type="PROSITE-ProRule" id="PRU01091"/>
    </source>
</evidence>
<feature type="domain" description="OmpR/PhoB-type" evidence="9">
    <location>
        <begin position="1"/>
        <end position="92"/>
    </location>
</feature>
<keyword evidence="11" id="KW-1185">Reference proteome</keyword>
<dbReference type="SUPFAM" id="SSF48452">
    <property type="entry name" value="TPR-like"/>
    <property type="match status" value="2"/>
</dbReference>
<evidence type="ECO:0000256" key="2">
    <source>
        <dbReference type="ARBA" id="ARBA00023015"/>
    </source>
</evidence>
<dbReference type="InterPro" id="IPR005158">
    <property type="entry name" value="BTAD"/>
</dbReference>
<evidence type="ECO:0000313" key="10">
    <source>
        <dbReference type="EMBL" id="MBR7837295.1"/>
    </source>
</evidence>
<keyword evidence="2" id="KW-0805">Transcription regulation</keyword>
<dbReference type="PROSITE" id="PS51755">
    <property type="entry name" value="OMPR_PHOB"/>
    <property type="match status" value="1"/>
</dbReference>
<evidence type="ECO:0000259" key="9">
    <source>
        <dbReference type="PROSITE" id="PS51755"/>
    </source>
</evidence>
<dbReference type="Gene3D" id="1.10.10.10">
    <property type="entry name" value="Winged helix-like DNA-binding domain superfamily/Winged helix DNA-binding domain"/>
    <property type="match status" value="1"/>
</dbReference>
<organism evidence="10 11">
    <name type="scientific">Actinospica durhamensis</name>
    <dbReference type="NCBI Taxonomy" id="1508375"/>
    <lineage>
        <taxon>Bacteria</taxon>
        <taxon>Bacillati</taxon>
        <taxon>Actinomycetota</taxon>
        <taxon>Actinomycetes</taxon>
        <taxon>Catenulisporales</taxon>
        <taxon>Actinospicaceae</taxon>
        <taxon>Actinospica</taxon>
    </lineage>
</organism>
<dbReference type="Pfam" id="PF13424">
    <property type="entry name" value="TPR_12"/>
    <property type="match status" value="1"/>
</dbReference>
<comment type="similarity">
    <text evidence="1">Belongs to the AfsR/DnrI/RedD regulatory family.</text>
</comment>
<evidence type="ECO:0000256" key="4">
    <source>
        <dbReference type="ARBA" id="ARBA00023163"/>
    </source>
</evidence>
<dbReference type="GO" id="GO:0000160">
    <property type="term" value="P:phosphorelay signal transduction system"/>
    <property type="evidence" value="ECO:0007669"/>
    <property type="project" value="InterPro"/>
</dbReference>
<dbReference type="Pfam" id="PF03704">
    <property type="entry name" value="BTAD"/>
    <property type="match status" value="1"/>
</dbReference>
<gene>
    <name evidence="10" type="ORF">KDL01_28715</name>
</gene>
<dbReference type="SUPFAM" id="SSF46894">
    <property type="entry name" value="C-terminal effector domain of the bipartite response regulators"/>
    <property type="match status" value="1"/>
</dbReference>
<dbReference type="CDD" id="cd15831">
    <property type="entry name" value="BTAD"/>
    <property type="match status" value="1"/>
</dbReference>
<comment type="caution">
    <text evidence="10">The sequence shown here is derived from an EMBL/GenBank/DDBJ whole genome shotgun (WGS) entry which is preliminary data.</text>
</comment>